<evidence type="ECO:0000256" key="1">
    <source>
        <dbReference type="SAM" id="MobiDB-lite"/>
    </source>
</evidence>
<dbReference type="EMBL" id="PZKL01000045">
    <property type="protein sequence ID" value="PTH78945.1"/>
    <property type="molecule type" value="Genomic_DNA"/>
</dbReference>
<evidence type="ECO:0000313" key="3">
    <source>
        <dbReference type="Proteomes" id="UP000241986"/>
    </source>
</evidence>
<dbReference type="Pfam" id="PF07130">
    <property type="entry name" value="YebG"/>
    <property type="match status" value="1"/>
</dbReference>
<dbReference type="InterPro" id="IPR009813">
    <property type="entry name" value="Uncharacterised_YebG"/>
</dbReference>
<feature type="region of interest" description="Disordered" evidence="1">
    <location>
        <begin position="74"/>
        <end position="103"/>
    </location>
</feature>
<organism evidence="2 3">
    <name type="scientific">Aeromonas veronii</name>
    <dbReference type="NCBI Taxonomy" id="654"/>
    <lineage>
        <taxon>Bacteria</taxon>
        <taxon>Pseudomonadati</taxon>
        <taxon>Pseudomonadota</taxon>
        <taxon>Gammaproteobacteria</taxon>
        <taxon>Aeromonadales</taxon>
        <taxon>Aeromonadaceae</taxon>
        <taxon>Aeromonas</taxon>
    </lineage>
</organism>
<feature type="region of interest" description="Disordered" evidence="1">
    <location>
        <begin position="135"/>
        <end position="158"/>
    </location>
</feature>
<gene>
    <name evidence="2" type="ORF">DAA48_21125</name>
</gene>
<protein>
    <submittedName>
        <fullName evidence="2">Uncharacterized protein</fullName>
    </submittedName>
</protein>
<accession>A0A2T4MWN2</accession>
<name>A0A2T4MWN2_AERVE</name>
<reference evidence="2 3" key="1">
    <citation type="submission" date="2018-03" db="EMBL/GenBank/DDBJ databases">
        <title>Aeromonas veronii whole genome sequencing and analysis.</title>
        <authorList>
            <person name="Xie H."/>
            <person name="Liu T."/>
            <person name="Wang K."/>
        </authorList>
    </citation>
    <scope>NUCLEOTIDE SEQUENCE [LARGE SCALE GENOMIC DNA]</scope>
    <source>
        <strain evidence="2 3">XH.VA.1</strain>
    </source>
</reference>
<sequence>MAIELLYRVTNRAGVAVGTYASKRIATSVEKRIEAIDTLADRIAADLPDLTEEQRTALVAYLVDNRKDVAGLLGSIKDMPENGDDADEDDADETEAAAAASLAAAQGDAADAELIGVGDAADATATAEAEAAAAAAAAAAASDEVDAEKIPTEEEAVA</sequence>
<evidence type="ECO:0000313" key="2">
    <source>
        <dbReference type="EMBL" id="PTH78945.1"/>
    </source>
</evidence>
<dbReference type="Proteomes" id="UP000241986">
    <property type="component" value="Unassembled WGS sequence"/>
</dbReference>
<comment type="caution">
    <text evidence="2">The sequence shown here is derived from an EMBL/GenBank/DDBJ whole genome shotgun (WGS) entry which is preliminary data.</text>
</comment>
<dbReference type="AlphaFoldDB" id="A0A2T4MWN2"/>
<dbReference type="RefSeq" id="WP_107684570.1">
    <property type="nucleotide sequence ID" value="NZ_PZKL01000045.1"/>
</dbReference>
<proteinExistence type="predicted"/>
<feature type="compositionally biased region" description="Acidic residues" evidence="1">
    <location>
        <begin position="81"/>
        <end position="95"/>
    </location>
</feature>